<feature type="transmembrane region" description="Helical" evidence="7">
    <location>
        <begin position="53"/>
        <end position="78"/>
    </location>
</feature>
<evidence type="ECO:0000313" key="9">
    <source>
        <dbReference type="Proteomes" id="UP000199545"/>
    </source>
</evidence>
<dbReference type="STRING" id="46223.SAMN05421852_101213"/>
<keyword evidence="4 7" id="KW-0812">Transmembrane</keyword>
<evidence type="ECO:0000256" key="6">
    <source>
        <dbReference type="ARBA" id="ARBA00023136"/>
    </source>
</evidence>
<feature type="transmembrane region" description="Helical" evidence="7">
    <location>
        <begin position="132"/>
        <end position="155"/>
    </location>
</feature>
<feature type="transmembrane region" description="Helical" evidence="7">
    <location>
        <begin position="161"/>
        <end position="184"/>
    </location>
</feature>
<dbReference type="InterPro" id="IPR052923">
    <property type="entry name" value="UPF0718"/>
</dbReference>
<dbReference type="EMBL" id="FORR01000001">
    <property type="protein sequence ID" value="SFI63915.1"/>
    <property type="molecule type" value="Genomic_DNA"/>
</dbReference>
<keyword evidence="5 7" id="KW-1133">Transmembrane helix</keyword>
<dbReference type="AlphaFoldDB" id="A0A1I3JVC3"/>
<name>A0A1I3JVC3_9BACL</name>
<evidence type="ECO:0000256" key="4">
    <source>
        <dbReference type="ARBA" id="ARBA00022692"/>
    </source>
</evidence>
<protein>
    <recommendedName>
        <fullName evidence="10">Permease</fullName>
    </recommendedName>
</protein>
<comment type="similarity">
    <text evidence="2">Belongs to the UPF0718 family.</text>
</comment>
<dbReference type="PANTHER" id="PTHR34184:SF4">
    <property type="entry name" value="UPF0718 PROTEIN YCGR"/>
    <property type="match status" value="1"/>
</dbReference>
<evidence type="ECO:0000256" key="3">
    <source>
        <dbReference type="ARBA" id="ARBA00022475"/>
    </source>
</evidence>
<gene>
    <name evidence="8" type="ORF">SAMN05421852_101213</name>
</gene>
<comment type="subcellular location">
    <subcellularLocation>
        <location evidence="1">Cell membrane</location>
        <topology evidence="1">Multi-pass membrane protein</topology>
    </subcellularLocation>
</comment>
<dbReference type="Proteomes" id="UP000199545">
    <property type="component" value="Unassembled WGS sequence"/>
</dbReference>
<dbReference type="PANTHER" id="PTHR34184">
    <property type="entry name" value="UPF0718 PROTEIN YCGR"/>
    <property type="match status" value="1"/>
</dbReference>
<keyword evidence="3" id="KW-1003">Cell membrane</keyword>
<dbReference type="InterPro" id="IPR005524">
    <property type="entry name" value="DUF318"/>
</dbReference>
<feature type="transmembrane region" description="Helical" evidence="7">
    <location>
        <begin position="12"/>
        <end position="32"/>
    </location>
</feature>
<reference evidence="8 9" key="1">
    <citation type="submission" date="2016-10" db="EMBL/GenBank/DDBJ databases">
        <authorList>
            <person name="de Groot N.N."/>
        </authorList>
    </citation>
    <scope>NUCLEOTIDE SEQUENCE [LARGE SCALE GENOMIC DNA]</scope>
    <source>
        <strain evidence="8 9">DSM 44778</strain>
    </source>
</reference>
<keyword evidence="9" id="KW-1185">Reference proteome</keyword>
<sequence length="344" mass="38449">MIRWIRHYYIEITGIFVFAVFMYLLSFGDTFFSSTSDWLRNNISVSNESLYNLSTIFFGIFIEGLPFILLGVFVSSLIHVFVKEETVWRWLPKSPLLSIPLAACLGLVLPICECGIVPVARRLIEKGFPSHVAFTFLLAAPVVNPVTIVSTYMAFGDSWYMVWLRLSLAVGIAIIMGVLFLLFFSDKNILKGERDQIHDCTEHCHHDDHDHADEGRLVHALYHSIFEFIDMSKYFILGGIIAASFQTFIGISAIKEVASDGVLGILLMMGLAFGLSICSSADAFVAASFRTALSTAPMMAFLVYGPMMDLKNLLMMSGSFRWSVTLFLFGGTTCLTLVSVWLFL</sequence>
<feature type="transmembrane region" description="Helical" evidence="7">
    <location>
        <begin position="284"/>
        <end position="304"/>
    </location>
</feature>
<evidence type="ECO:0008006" key="10">
    <source>
        <dbReference type="Google" id="ProtNLM"/>
    </source>
</evidence>
<evidence type="ECO:0000256" key="7">
    <source>
        <dbReference type="SAM" id="Phobius"/>
    </source>
</evidence>
<evidence type="ECO:0000313" key="8">
    <source>
        <dbReference type="EMBL" id="SFI63915.1"/>
    </source>
</evidence>
<organism evidence="8 9">
    <name type="scientific">Thermoflavimicrobium dichotomicum</name>
    <dbReference type="NCBI Taxonomy" id="46223"/>
    <lineage>
        <taxon>Bacteria</taxon>
        <taxon>Bacillati</taxon>
        <taxon>Bacillota</taxon>
        <taxon>Bacilli</taxon>
        <taxon>Bacillales</taxon>
        <taxon>Thermoactinomycetaceae</taxon>
        <taxon>Thermoflavimicrobium</taxon>
    </lineage>
</organism>
<feature type="transmembrane region" description="Helical" evidence="7">
    <location>
        <begin position="234"/>
        <end position="254"/>
    </location>
</feature>
<evidence type="ECO:0000256" key="2">
    <source>
        <dbReference type="ARBA" id="ARBA00006386"/>
    </source>
</evidence>
<evidence type="ECO:0000256" key="1">
    <source>
        <dbReference type="ARBA" id="ARBA00004651"/>
    </source>
</evidence>
<dbReference type="Pfam" id="PF03773">
    <property type="entry name" value="ArsP_1"/>
    <property type="match status" value="1"/>
</dbReference>
<accession>A0A1I3JVC3</accession>
<feature type="transmembrane region" description="Helical" evidence="7">
    <location>
        <begin position="98"/>
        <end position="120"/>
    </location>
</feature>
<feature type="transmembrane region" description="Helical" evidence="7">
    <location>
        <begin position="260"/>
        <end position="277"/>
    </location>
</feature>
<proteinExistence type="inferred from homology"/>
<dbReference type="GO" id="GO:0005886">
    <property type="term" value="C:plasma membrane"/>
    <property type="evidence" value="ECO:0007669"/>
    <property type="project" value="UniProtKB-SubCell"/>
</dbReference>
<evidence type="ECO:0000256" key="5">
    <source>
        <dbReference type="ARBA" id="ARBA00022989"/>
    </source>
</evidence>
<keyword evidence="6 7" id="KW-0472">Membrane</keyword>
<feature type="transmembrane region" description="Helical" evidence="7">
    <location>
        <begin position="324"/>
        <end position="343"/>
    </location>
</feature>
<dbReference type="RefSeq" id="WP_175482226.1">
    <property type="nucleotide sequence ID" value="NZ_FORR01000001.1"/>
</dbReference>